<keyword evidence="3 4" id="KW-0862">Zinc</keyword>
<dbReference type="AlphaFoldDB" id="A0A3G2R1M8"/>
<dbReference type="FunFam" id="3.20.20.140:FF:000014">
    <property type="entry name" value="5-methylthioadenosine/S-adenosylhomocysteine deaminase"/>
    <property type="match status" value="1"/>
</dbReference>
<evidence type="ECO:0000256" key="1">
    <source>
        <dbReference type="ARBA" id="ARBA00022723"/>
    </source>
</evidence>
<keyword evidence="2 4" id="KW-0378">Hydrolase</keyword>
<gene>
    <name evidence="4" type="primary">mtaD</name>
    <name evidence="6" type="ORF">D2962_00905</name>
</gene>
<dbReference type="GO" id="GO:0050270">
    <property type="term" value="F:S-adenosylhomocysteine deaminase activity"/>
    <property type="evidence" value="ECO:0007669"/>
    <property type="project" value="UniProtKB-UniRule"/>
</dbReference>
<dbReference type="Gene3D" id="3.20.20.140">
    <property type="entry name" value="Metal-dependent hydrolases"/>
    <property type="match status" value="1"/>
</dbReference>
<dbReference type="InterPro" id="IPR023512">
    <property type="entry name" value="Deaminase_MtaD/DadD"/>
</dbReference>
<feature type="binding site" evidence="4">
    <location>
        <position position="65"/>
    </location>
    <ligand>
        <name>Zn(2+)</name>
        <dbReference type="ChEBI" id="CHEBI:29105"/>
    </ligand>
</feature>
<dbReference type="RefSeq" id="WP_122013839.1">
    <property type="nucleotide sequence ID" value="NZ_CP033169.1"/>
</dbReference>
<dbReference type="InterPro" id="IPR006680">
    <property type="entry name" value="Amidohydro-rel"/>
</dbReference>
<proteinExistence type="inferred from homology"/>
<dbReference type="SUPFAM" id="SSF51338">
    <property type="entry name" value="Composite domain of metallo-dependent hydrolases"/>
    <property type="match status" value="1"/>
</dbReference>
<keyword evidence="7" id="KW-1185">Reference proteome</keyword>
<dbReference type="Pfam" id="PF01979">
    <property type="entry name" value="Amidohydro_1"/>
    <property type="match status" value="1"/>
</dbReference>
<dbReference type="CDD" id="cd01298">
    <property type="entry name" value="ATZ_TRZ_like"/>
    <property type="match status" value="1"/>
</dbReference>
<dbReference type="GO" id="GO:0090614">
    <property type="term" value="F:5'-methylthioadenosine deaminase activity"/>
    <property type="evidence" value="ECO:0007669"/>
    <property type="project" value="UniProtKB-UniRule"/>
</dbReference>
<protein>
    <recommendedName>
        <fullName evidence="4">5-methylthioadenosine/S-adenosylhomocysteine deaminase</fullName>
        <shortName evidence="4">MTA/SAH deaminase</shortName>
        <ecNumber evidence="4">3.5.4.28</ecNumber>
        <ecNumber evidence="4">3.5.4.31</ecNumber>
    </recommendedName>
</protein>
<evidence type="ECO:0000256" key="3">
    <source>
        <dbReference type="ARBA" id="ARBA00022833"/>
    </source>
</evidence>
<dbReference type="InterPro" id="IPR032466">
    <property type="entry name" value="Metal_Hydrolase"/>
</dbReference>
<feature type="binding site" evidence="4">
    <location>
        <position position="209"/>
    </location>
    <ligand>
        <name>Zn(2+)</name>
        <dbReference type="ChEBI" id="CHEBI:29105"/>
    </ligand>
</feature>
<comment type="similarity">
    <text evidence="4">Belongs to the metallo-dependent hydrolases superfamily. MTA/SAH deaminase family.</text>
</comment>
<dbReference type="Proteomes" id="UP000280960">
    <property type="component" value="Chromosome"/>
</dbReference>
<dbReference type="HAMAP" id="MF_01281">
    <property type="entry name" value="MTA_SAH_deamin"/>
    <property type="match status" value="1"/>
</dbReference>
<feature type="binding site" evidence="4">
    <location>
        <position position="182"/>
    </location>
    <ligand>
        <name>substrate</name>
    </ligand>
</feature>
<feature type="binding site" evidence="4">
    <location>
        <position position="144"/>
    </location>
    <ligand>
        <name>substrate</name>
    </ligand>
</feature>
<evidence type="ECO:0000259" key="5">
    <source>
        <dbReference type="Pfam" id="PF01979"/>
    </source>
</evidence>
<feature type="binding site" evidence="4">
    <location>
        <position position="212"/>
    </location>
    <ligand>
        <name>substrate</name>
    </ligand>
</feature>
<comment type="function">
    <text evidence="4">Catalyzes the deamination of 5-methylthioadenosine and S-adenosyl-L-homocysteine into 5-methylthioinosine and S-inosyl-L-homocysteine, respectively. Is also able to deaminate adenosine.</text>
</comment>
<evidence type="ECO:0000256" key="4">
    <source>
        <dbReference type="HAMAP-Rule" id="MF_01281"/>
    </source>
</evidence>
<dbReference type="InterPro" id="IPR050287">
    <property type="entry name" value="MTA/SAH_deaminase"/>
</dbReference>
<keyword evidence="1 4" id="KW-0479">Metal-binding</keyword>
<feature type="binding site" evidence="4">
    <location>
        <position position="297"/>
    </location>
    <ligand>
        <name>Zn(2+)</name>
        <dbReference type="ChEBI" id="CHEBI:29105"/>
    </ligand>
</feature>
<name>A0A3G2R1M8_9FIRM</name>
<comment type="catalytic activity">
    <reaction evidence="4">
        <text>S-methyl-5'-thioadenosine + H2O + H(+) = S-methyl-5'-thioinosine + NH4(+)</text>
        <dbReference type="Rhea" id="RHEA:25025"/>
        <dbReference type="ChEBI" id="CHEBI:15377"/>
        <dbReference type="ChEBI" id="CHEBI:15378"/>
        <dbReference type="ChEBI" id="CHEBI:17509"/>
        <dbReference type="ChEBI" id="CHEBI:28938"/>
        <dbReference type="ChEBI" id="CHEBI:48595"/>
        <dbReference type="EC" id="3.5.4.31"/>
    </reaction>
</comment>
<dbReference type="GO" id="GO:0046872">
    <property type="term" value="F:metal ion binding"/>
    <property type="evidence" value="ECO:0007669"/>
    <property type="project" value="UniProtKB-KW"/>
</dbReference>
<dbReference type="InterPro" id="IPR011059">
    <property type="entry name" value="Metal-dep_hydrolase_composite"/>
</dbReference>
<organism evidence="6 7">
    <name type="scientific">Biomaibacter acetigenes</name>
    <dbReference type="NCBI Taxonomy" id="2316383"/>
    <lineage>
        <taxon>Bacteria</taxon>
        <taxon>Bacillati</taxon>
        <taxon>Bacillota</taxon>
        <taxon>Clostridia</taxon>
        <taxon>Thermosediminibacterales</taxon>
        <taxon>Tepidanaerobacteraceae</taxon>
        <taxon>Biomaibacter</taxon>
    </lineage>
</organism>
<dbReference type="KEGG" id="bacg:D2962_00905"/>
<evidence type="ECO:0000313" key="7">
    <source>
        <dbReference type="Proteomes" id="UP000280960"/>
    </source>
</evidence>
<dbReference type="EC" id="3.5.4.31" evidence="4"/>
<comment type="cofactor">
    <cofactor evidence="4">
        <name>Zn(2+)</name>
        <dbReference type="ChEBI" id="CHEBI:29105"/>
    </cofactor>
    <text evidence="4">Binds 1 zinc ion per subunit.</text>
</comment>
<feature type="binding site" evidence="4">
    <location>
        <position position="155"/>
    </location>
    <ligand>
        <name>substrate</name>
    </ligand>
</feature>
<comment type="catalytic activity">
    <reaction evidence="4">
        <text>S-adenosyl-L-homocysteine + H2O + H(+) = S-inosyl-L-homocysteine + NH4(+)</text>
        <dbReference type="Rhea" id="RHEA:20716"/>
        <dbReference type="ChEBI" id="CHEBI:15377"/>
        <dbReference type="ChEBI" id="CHEBI:15378"/>
        <dbReference type="ChEBI" id="CHEBI:28938"/>
        <dbReference type="ChEBI" id="CHEBI:57856"/>
        <dbReference type="ChEBI" id="CHEBI:57985"/>
        <dbReference type="EC" id="3.5.4.28"/>
    </reaction>
</comment>
<feature type="binding site" evidence="4">
    <location>
        <position position="297"/>
    </location>
    <ligand>
        <name>substrate</name>
    </ligand>
</feature>
<dbReference type="EMBL" id="CP033169">
    <property type="protein sequence ID" value="AYO29353.1"/>
    <property type="molecule type" value="Genomic_DNA"/>
</dbReference>
<dbReference type="SUPFAM" id="SSF51556">
    <property type="entry name" value="Metallo-dependent hydrolases"/>
    <property type="match status" value="1"/>
</dbReference>
<feature type="binding site" evidence="4">
    <location>
        <position position="92"/>
    </location>
    <ligand>
        <name>substrate</name>
    </ligand>
</feature>
<accession>A0A3G2R1M8</accession>
<feature type="domain" description="Amidohydrolase-related" evidence="5">
    <location>
        <begin position="54"/>
        <end position="401"/>
    </location>
</feature>
<dbReference type="PANTHER" id="PTHR43794:SF11">
    <property type="entry name" value="AMIDOHYDROLASE-RELATED DOMAIN-CONTAINING PROTEIN"/>
    <property type="match status" value="1"/>
</dbReference>
<feature type="binding site" evidence="4">
    <location>
        <position position="63"/>
    </location>
    <ligand>
        <name>Zn(2+)</name>
        <dbReference type="ChEBI" id="CHEBI:29105"/>
    </ligand>
</feature>
<dbReference type="EC" id="3.5.4.28" evidence="4"/>
<reference evidence="6 7" key="1">
    <citation type="submission" date="2018-10" db="EMBL/GenBank/DDBJ databases">
        <authorList>
            <person name="Zhang X."/>
        </authorList>
    </citation>
    <scope>NUCLEOTIDE SEQUENCE [LARGE SCALE GENOMIC DNA]</scope>
    <source>
        <strain evidence="6 7">SK-G1</strain>
    </source>
</reference>
<evidence type="ECO:0000313" key="6">
    <source>
        <dbReference type="EMBL" id="AYO29353.1"/>
    </source>
</evidence>
<dbReference type="Gene3D" id="2.30.40.10">
    <property type="entry name" value="Urease, subunit C, domain 1"/>
    <property type="match status" value="1"/>
</dbReference>
<dbReference type="PANTHER" id="PTHR43794">
    <property type="entry name" value="AMINOHYDROLASE SSNA-RELATED"/>
    <property type="match status" value="1"/>
</dbReference>
<sequence>MNILIKNATLLSMGDKEEPVENVEVAIEKDKIKYIGEVPEDFYAEKVIDARESLVMPGLIDGHTHIAMSLFRNYADDLPLMEWLKTRIWPLEEKLTAQDVYWGSMLGVAELIRSGVTCFSDMYFFMEETAKAVEEAGIRAVLARGLVGGDNDDGRRFEETRKLYKSWHNGAGGRIKVMVGPHAPYTCSPGYLRKVVELARELNVGIHIHIAESADEVEESLKNYGKSPVRHIYDLGLFDIPTVAAHCVHLSDEDIEILAENKVSVVNNPTSNLKLASGFAPVEKMIKKGINVALGTDGPSSNNNLNMFEEINLAAIINKSVNHDATSIPAITAIKMATVNGAKALGLEKEIASIEVGKKADLIIIDTQKPHFYPRHNIISAVAYSAQASDVKTVIVDGKIVMEDYEIKTIDTERIMFETEKAAKDLMRR</sequence>
<evidence type="ECO:0000256" key="2">
    <source>
        <dbReference type="ARBA" id="ARBA00022801"/>
    </source>
</evidence>